<keyword evidence="14" id="KW-0732">Signal</keyword>
<evidence type="ECO:0000313" key="18">
    <source>
        <dbReference type="Proteomes" id="UP000694549"/>
    </source>
</evidence>
<dbReference type="InterPro" id="IPR024079">
    <property type="entry name" value="MetalloPept_cat_dom_sf"/>
</dbReference>
<dbReference type="InterPro" id="IPR001762">
    <property type="entry name" value="Disintegrin_dom"/>
</dbReference>
<feature type="disulfide bond" evidence="11">
    <location>
        <begin position="355"/>
        <end position="379"/>
    </location>
</feature>
<evidence type="ECO:0000259" key="15">
    <source>
        <dbReference type="PROSITE" id="PS50214"/>
    </source>
</evidence>
<dbReference type="Ensembl" id="ENSAZOT00000013664.1">
    <property type="protein sequence ID" value="ENSAZOP00000012745.1"/>
    <property type="gene ID" value="ENSAZOG00000008086.1"/>
</dbReference>
<dbReference type="InterPro" id="IPR036436">
    <property type="entry name" value="Disintegrin_dom_sf"/>
</dbReference>
<dbReference type="Gene3D" id="3.40.390.10">
    <property type="entry name" value="Collagenase (Catalytic Domain)"/>
    <property type="match status" value="1"/>
</dbReference>
<dbReference type="SMART" id="SM00050">
    <property type="entry name" value="DISIN"/>
    <property type="match status" value="1"/>
</dbReference>
<evidence type="ECO:0000256" key="9">
    <source>
        <dbReference type="ARBA" id="ARBA00023157"/>
    </source>
</evidence>
<feature type="binding site" evidence="11">
    <location>
        <position position="340"/>
    </location>
    <ligand>
        <name>Zn(2+)</name>
        <dbReference type="ChEBI" id="CHEBI:29105"/>
        <note>catalytic</note>
    </ligand>
</feature>
<protein>
    <submittedName>
        <fullName evidence="17">ADAM metallopeptidase domain 28</fullName>
    </submittedName>
</protein>
<evidence type="ECO:0000256" key="11">
    <source>
        <dbReference type="PROSITE-ProRule" id="PRU00276"/>
    </source>
</evidence>
<organism evidence="17 18">
    <name type="scientific">Anas zonorhyncha</name>
    <name type="common">Eastern spot-billed duck</name>
    <dbReference type="NCBI Taxonomy" id="75864"/>
    <lineage>
        <taxon>Eukaryota</taxon>
        <taxon>Metazoa</taxon>
        <taxon>Chordata</taxon>
        <taxon>Craniata</taxon>
        <taxon>Vertebrata</taxon>
        <taxon>Euteleostomi</taxon>
        <taxon>Archelosauria</taxon>
        <taxon>Archosauria</taxon>
        <taxon>Dinosauria</taxon>
        <taxon>Saurischia</taxon>
        <taxon>Theropoda</taxon>
        <taxon>Coelurosauria</taxon>
        <taxon>Aves</taxon>
        <taxon>Neognathae</taxon>
        <taxon>Galloanserae</taxon>
        <taxon>Anseriformes</taxon>
        <taxon>Anatidae</taxon>
        <taxon>Anatinae</taxon>
        <taxon>Anas</taxon>
    </lineage>
</organism>
<dbReference type="InterPro" id="IPR001590">
    <property type="entry name" value="Peptidase_M12B"/>
</dbReference>
<evidence type="ECO:0000256" key="2">
    <source>
        <dbReference type="ARBA" id="ARBA00004479"/>
    </source>
</evidence>
<dbReference type="PRINTS" id="PR00289">
    <property type="entry name" value="DISINTEGRIN"/>
</dbReference>
<dbReference type="InterPro" id="IPR018358">
    <property type="entry name" value="Disintegrin_CS"/>
</dbReference>
<dbReference type="InterPro" id="IPR006586">
    <property type="entry name" value="ADAM_Cys-rich"/>
</dbReference>
<dbReference type="GO" id="GO:0046872">
    <property type="term" value="F:metal ion binding"/>
    <property type="evidence" value="ECO:0007669"/>
    <property type="project" value="UniProtKB-KW"/>
</dbReference>
<reference evidence="17" key="1">
    <citation type="submission" date="2025-05" db="UniProtKB">
        <authorList>
            <consortium name="Ensembl"/>
        </authorList>
    </citation>
    <scope>IDENTIFICATION</scope>
</reference>
<feature type="disulfide bond" evidence="10">
    <location>
        <begin position="466"/>
        <end position="486"/>
    </location>
</feature>
<dbReference type="PROSITE" id="PS00427">
    <property type="entry name" value="DISINTEGRIN_1"/>
    <property type="match status" value="1"/>
</dbReference>
<accession>A0A8B9UPK7</accession>
<dbReference type="PROSITE" id="PS50214">
    <property type="entry name" value="DISINTEGRIN_2"/>
    <property type="match status" value="1"/>
</dbReference>
<evidence type="ECO:0000256" key="4">
    <source>
        <dbReference type="ARBA" id="ARBA00022723"/>
    </source>
</evidence>
<dbReference type="GO" id="GO:0006508">
    <property type="term" value="P:proteolysis"/>
    <property type="evidence" value="ECO:0007669"/>
    <property type="project" value="InterPro"/>
</dbReference>
<dbReference type="PANTHER" id="PTHR11905:SF32">
    <property type="entry name" value="DISINTEGRIN AND METALLOPROTEINASE DOMAIN-CONTAINING PROTEIN 28"/>
    <property type="match status" value="1"/>
</dbReference>
<dbReference type="Proteomes" id="UP000694549">
    <property type="component" value="Unplaced"/>
</dbReference>
<feature type="chain" id="PRO_5044669996" evidence="14">
    <location>
        <begin position="21"/>
        <end position="806"/>
    </location>
</feature>
<feature type="compositionally biased region" description="Pro residues" evidence="12">
    <location>
        <begin position="786"/>
        <end position="806"/>
    </location>
</feature>
<keyword evidence="5" id="KW-0378">Hydrolase</keyword>
<feature type="binding site" evidence="11">
    <location>
        <position position="350"/>
    </location>
    <ligand>
        <name>Zn(2+)</name>
        <dbReference type="ChEBI" id="CHEBI:29105"/>
        <note>catalytic</note>
    </ligand>
</feature>
<dbReference type="GO" id="GO:0005886">
    <property type="term" value="C:plasma membrane"/>
    <property type="evidence" value="ECO:0007669"/>
    <property type="project" value="TreeGrafter"/>
</dbReference>
<evidence type="ECO:0000256" key="12">
    <source>
        <dbReference type="SAM" id="MobiDB-lite"/>
    </source>
</evidence>
<keyword evidence="7 13" id="KW-1133">Transmembrane helix</keyword>
<dbReference type="FunFam" id="4.10.70.10:FF:000001">
    <property type="entry name" value="Disintegrin and metalloproteinase domain-containing protein 22"/>
    <property type="match status" value="1"/>
</dbReference>
<feature type="disulfide bond" evidence="11">
    <location>
        <begin position="315"/>
        <end position="395"/>
    </location>
</feature>
<dbReference type="Pfam" id="PF00200">
    <property type="entry name" value="Disintegrin"/>
    <property type="match status" value="1"/>
</dbReference>
<dbReference type="SMART" id="SM00608">
    <property type="entry name" value="ACR"/>
    <property type="match status" value="1"/>
</dbReference>
<dbReference type="Gene3D" id="4.10.70.10">
    <property type="entry name" value="Disintegrin domain"/>
    <property type="match status" value="1"/>
</dbReference>
<dbReference type="InterPro" id="IPR002870">
    <property type="entry name" value="Peptidase_M12B_N"/>
</dbReference>
<dbReference type="AlphaFoldDB" id="A0A8B9UPK7"/>
<proteinExistence type="predicted"/>
<dbReference type="SUPFAM" id="SSF55486">
    <property type="entry name" value="Metalloproteases ('zincins'), catalytic domain"/>
    <property type="match status" value="1"/>
</dbReference>
<sequence>MTNKVLISVLLLCFLQQGSTSKILPGVEQYEIVYPRKLHTVHKRDVERNKEKKYDDTLEYEIKANGEEVILHLEKNKDLLAKDYTETVYSDDGQQITTSPQIKDHCYYEGYIQDDADSTASISTCTGLSGYFETRGQKYLIEPLGSSDRDEHAVYEYEKLREDEPIKTCGVVNSSWDVHSKYRIGDIFKSSNSPEMKAYLKAKKYLEVYIVADNTMYKKYNQDVETVRQRIFGIVNYINTVYKAINIYVALIGLEIWTDNDKCLLSRTAGFTLDSFSKWRNSDLLKRKRNDNAQLITGYDFEGTTIGLAFLKSICSDVYSAGIIQDHSRNEIAVGATMAHEMGHNLGMSHDTKACICSAKVCIMTDTVSSIIPKLFSSCSLQDFEKYMLNDMPKCLTNIPDINTIVAPPTCGNGFVEKGEECDCGTAEECTNPCCNPETCKLTAGSKCAHGECCENCQYKAAGTVCRAVKDECDLPEMCTGYSGNCPSDRFRMNGHPCNEGEGFCYMGNCPTREQQCKAAFGPRATEGAASCYRMNERGVYYGYCKKKSGSHVPCKRKDIMCGKLFCTGGQEMPTYGSLVTFESCKASFPRDGEGDLGMILNGTKCGDGMVCSNGECVPAEDVFRSSDCSAKCPGHAVCDHELQCQCEEGWAPPTCDSPSAATSFAIIAVVLVILTVTIIAAALLIYFRVFKKSRQTRRGPGATNQVFVDQEQGEHPGLAISAQKMNDKKLLLPVPPPQENKPQLRSPIIRPKGPPPPIPSTKPASSHTQELFAPEKKPACLPVPKGKPPPPPPPKALKPPVNPRV</sequence>
<feature type="signal peptide" evidence="14">
    <location>
        <begin position="1"/>
        <end position="20"/>
    </location>
</feature>
<dbReference type="PROSITE" id="PS50215">
    <property type="entry name" value="ADAM_MEPRO"/>
    <property type="match status" value="1"/>
</dbReference>
<evidence type="ECO:0000259" key="16">
    <source>
        <dbReference type="PROSITE" id="PS50215"/>
    </source>
</evidence>
<evidence type="ECO:0000256" key="6">
    <source>
        <dbReference type="ARBA" id="ARBA00022833"/>
    </source>
</evidence>
<feature type="binding site" evidence="11">
    <location>
        <position position="344"/>
    </location>
    <ligand>
        <name>Zn(2+)</name>
        <dbReference type="ChEBI" id="CHEBI:29105"/>
        <note>catalytic</note>
    </ligand>
</feature>
<dbReference type="Ensembl" id="ENSAZOT00000013522.1">
    <property type="protein sequence ID" value="ENSAZOP00000012629.1"/>
    <property type="gene ID" value="ENSAZOG00000008086.1"/>
</dbReference>
<feature type="domain" description="Disintegrin" evidence="15">
    <location>
        <begin position="408"/>
        <end position="494"/>
    </location>
</feature>
<keyword evidence="9 11" id="KW-1015">Disulfide bond</keyword>
<evidence type="ECO:0000256" key="3">
    <source>
        <dbReference type="ARBA" id="ARBA00022692"/>
    </source>
</evidence>
<dbReference type="Pfam" id="PF01421">
    <property type="entry name" value="Reprolysin"/>
    <property type="match status" value="1"/>
</dbReference>
<evidence type="ECO:0000256" key="8">
    <source>
        <dbReference type="ARBA" id="ARBA00023136"/>
    </source>
</evidence>
<dbReference type="PROSITE" id="PS01186">
    <property type="entry name" value="EGF_2"/>
    <property type="match status" value="1"/>
</dbReference>
<evidence type="ECO:0000256" key="10">
    <source>
        <dbReference type="PROSITE-ProRule" id="PRU00068"/>
    </source>
</evidence>
<feature type="domain" description="Peptidase M12B" evidence="16">
    <location>
        <begin position="204"/>
        <end position="400"/>
    </location>
</feature>
<dbReference type="PANTHER" id="PTHR11905">
    <property type="entry name" value="ADAM A DISINTEGRIN AND METALLOPROTEASE DOMAIN"/>
    <property type="match status" value="1"/>
</dbReference>
<evidence type="ECO:0000256" key="5">
    <source>
        <dbReference type="ARBA" id="ARBA00022801"/>
    </source>
</evidence>
<feature type="active site" evidence="11">
    <location>
        <position position="341"/>
    </location>
</feature>
<evidence type="ECO:0000313" key="17">
    <source>
        <dbReference type="Ensembl" id="ENSAZOP00000012629.1"/>
    </source>
</evidence>
<feature type="region of interest" description="Disordered" evidence="12">
    <location>
        <begin position="731"/>
        <end position="806"/>
    </location>
</feature>
<keyword evidence="18" id="KW-1185">Reference proteome</keyword>
<dbReference type="Pfam" id="PF01562">
    <property type="entry name" value="Pep_M12B_propep"/>
    <property type="match status" value="1"/>
</dbReference>
<dbReference type="Pfam" id="PF08516">
    <property type="entry name" value="ADAM_CR"/>
    <property type="match status" value="1"/>
</dbReference>
<evidence type="ECO:0000256" key="7">
    <source>
        <dbReference type="ARBA" id="ARBA00022989"/>
    </source>
</evidence>
<keyword evidence="4 11" id="KW-0479">Metal-binding</keyword>
<dbReference type="Gene3D" id="3.40.1620.60">
    <property type="match status" value="1"/>
</dbReference>
<dbReference type="CDD" id="cd04269">
    <property type="entry name" value="ZnMc_adamalysin_II_like"/>
    <property type="match status" value="1"/>
</dbReference>
<dbReference type="SUPFAM" id="SSF57552">
    <property type="entry name" value="Blood coagulation inhibitor (disintegrin)"/>
    <property type="match status" value="1"/>
</dbReference>
<keyword evidence="3 13" id="KW-0812">Transmembrane</keyword>
<dbReference type="FunFam" id="3.40.390.10:FF:000002">
    <property type="entry name" value="Disintegrin and metalloproteinase domain-containing protein 22"/>
    <property type="match status" value="1"/>
</dbReference>
<evidence type="ECO:0000256" key="13">
    <source>
        <dbReference type="SAM" id="Phobius"/>
    </source>
</evidence>
<keyword evidence="6 11" id="KW-0862">Zinc</keyword>
<evidence type="ECO:0000256" key="14">
    <source>
        <dbReference type="SAM" id="SignalP"/>
    </source>
</evidence>
<dbReference type="InterPro" id="IPR034027">
    <property type="entry name" value="Reprolysin_adamalysin"/>
</dbReference>
<comment type="cofactor">
    <cofactor evidence="1">
        <name>Zn(2+)</name>
        <dbReference type="ChEBI" id="CHEBI:29105"/>
    </cofactor>
</comment>
<feature type="disulfide bond" evidence="11">
    <location>
        <begin position="357"/>
        <end position="362"/>
    </location>
</feature>
<keyword evidence="8 13" id="KW-0472">Membrane</keyword>
<name>A0A8B9UPK7_9AVES</name>
<comment type="subcellular location">
    <subcellularLocation>
        <location evidence="2">Membrane</location>
        <topology evidence="2">Single-pass type I membrane protein</topology>
    </subcellularLocation>
</comment>
<dbReference type="GO" id="GO:0004222">
    <property type="term" value="F:metalloendopeptidase activity"/>
    <property type="evidence" value="ECO:0007669"/>
    <property type="project" value="InterPro"/>
</dbReference>
<evidence type="ECO:0000256" key="1">
    <source>
        <dbReference type="ARBA" id="ARBA00001947"/>
    </source>
</evidence>
<dbReference type="InterPro" id="IPR000742">
    <property type="entry name" value="EGF"/>
</dbReference>
<feature type="transmembrane region" description="Helical" evidence="13">
    <location>
        <begin position="665"/>
        <end position="688"/>
    </location>
</feature>